<sequence length="133" mass="15358">MLFEELSLSGRLQYFRTNEVLSTERICRALVQCKRLTAISCGRIRIELEDQQETGVHQLLATIDKIHEGEQPPATVNDERILHIKLGKYRRGNLPQHPWAKLYAAEEQIPSNKIGERILFGGSSNKPNFWVFR</sequence>
<name>A0A915DL54_9BILA</name>
<dbReference type="AlphaFoldDB" id="A0A915DL54"/>
<protein>
    <submittedName>
        <fullName evidence="2">Uncharacterized protein</fullName>
    </submittedName>
</protein>
<evidence type="ECO:0000313" key="2">
    <source>
        <dbReference type="WBParaSite" id="jg20675"/>
    </source>
</evidence>
<proteinExistence type="predicted"/>
<evidence type="ECO:0000313" key="1">
    <source>
        <dbReference type="Proteomes" id="UP000887574"/>
    </source>
</evidence>
<keyword evidence="1" id="KW-1185">Reference proteome</keyword>
<dbReference type="Proteomes" id="UP000887574">
    <property type="component" value="Unplaced"/>
</dbReference>
<dbReference type="WBParaSite" id="jg20675">
    <property type="protein sequence ID" value="jg20675"/>
    <property type="gene ID" value="jg20675"/>
</dbReference>
<accession>A0A915DL54</accession>
<reference evidence="2" key="1">
    <citation type="submission" date="2022-11" db="UniProtKB">
        <authorList>
            <consortium name="WormBaseParasite"/>
        </authorList>
    </citation>
    <scope>IDENTIFICATION</scope>
</reference>
<organism evidence="1 2">
    <name type="scientific">Ditylenchus dipsaci</name>
    <dbReference type="NCBI Taxonomy" id="166011"/>
    <lineage>
        <taxon>Eukaryota</taxon>
        <taxon>Metazoa</taxon>
        <taxon>Ecdysozoa</taxon>
        <taxon>Nematoda</taxon>
        <taxon>Chromadorea</taxon>
        <taxon>Rhabditida</taxon>
        <taxon>Tylenchina</taxon>
        <taxon>Tylenchomorpha</taxon>
        <taxon>Sphaerularioidea</taxon>
        <taxon>Anguinidae</taxon>
        <taxon>Anguininae</taxon>
        <taxon>Ditylenchus</taxon>
    </lineage>
</organism>